<evidence type="ECO:0000313" key="10">
    <source>
        <dbReference type="EMBL" id="PSW18805.1"/>
    </source>
</evidence>
<feature type="region of interest" description="Disordered" evidence="3">
    <location>
        <begin position="499"/>
        <end position="560"/>
    </location>
</feature>
<dbReference type="Gene3D" id="2.40.420.20">
    <property type="match status" value="1"/>
</dbReference>
<evidence type="ECO:0000259" key="6">
    <source>
        <dbReference type="Pfam" id="PF25869"/>
    </source>
</evidence>
<dbReference type="InterPro" id="IPR021647">
    <property type="entry name" value="CusF_Ec"/>
</dbReference>
<dbReference type="Pfam" id="PF25919">
    <property type="entry name" value="BSH_CusB"/>
    <property type="match status" value="1"/>
</dbReference>
<dbReference type="InterPro" id="IPR006143">
    <property type="entry name" value="RND_pump_MFP"/>
</dbReference>
<feature type="domain" description="Heavy metal binding" evidence="5">
    <location>
        <begin position="44"/>
        <end position="70"/>
    </location>
</feature>
<dbReference type="Proteomes" id="UP000241771">
    <property type="component" value="Unassembled WGS sequence"/>
</dbReference>
<dbReference type="FunFam" id="2.40.30.170:FF:000010">
    <property type="entry name" value="Efflux RND transporter periplasmic adaptor subunit"/>
    <property type="match status" value="1"/>
</dbReference>
<evidence type="ECO:0000313" key="11">
    <source>
        <dbReference type="Proteomes" id="UP000241771"/>
    </source>
</evidence>
<dbReference type="Gene3D" id="2.40.30.170">
    <property type="match status" value="1"/>
</dbReference>
<evidence type="ECO:0000256" key="2">
    <source>
        <dbReference type="ARBA" id="ARBA00022448"/>
    </source>
</evidence>
<name>A0A2T3NRE5_9GAMM</name>
<reference evidence="10 11" key="1">
    <citation type="submission" date="2018-01" db="EMBL/GenBank/DDBJ databases">
        <title>Whole genome sequencing of Histamine producing bacteria.</title>
        <authorList>
            <person name="Butler K."/>
        </authorList>
    </citation>
    <scope>NUCLEOTIDE SEQUENCE [LARGE SCALE GENOMIC DNA]</scope>
    <source>
        <strain evidence="10 11">DSM 100436</strain>
    </source>
</reference>
<feature type="domain" description="CusB-like beta-barrel" evidence="8">
    <location>
        <begin position="247"/>
        <end position="323"/>
    </location>
</feature>
<dbReference type="InterPro" id="IPR051909">
    <property type="entry name" value="MFP_Cation_Efflux"/>
</dbReference>
<feature type="compositionally biased region" description="Basic and acidic residues" evidence="3">
    <location>
        <begin position="499"/>
        <end position="550"/>
    </location>
</feature>
<feature type="domain" description="CusB-like three alpha-helical bundle" evidence="6">
    <location>
        <begin position="162"/>
        <end position="208"/>
    </location>
</feature>
<evidence type="ECO:0000259" key="7">
    <source>
        <dbReference type="Pfam" id="PF25919"/>
    </source>
</evidence>
<evidence type="ECO:0000256" key="4">
    <source>
        <dbReference type="SAM" id="SignalP"/>
    </source>
</evidence>
<dbReference type="GO" id="GO:0060003">
    <property type="term" value="P:copper ion export"/>
    <property type="evidence" value="ECO:0007669"/>
    <property type="project" value="TreeGrafter"/>
</dbReference>
<sequence>MKQTFTVAVIALTVGAALGYFANQATNINTTSTAASTASDEPLYWVAPMDPNYKRDKPGKSPMGMDLIPVYESDLKAGGNDDPAGTVTISPTVENNLGVKTTLVSKHSLEPNIDTVGYVAFDESQLWQINSRVSGWIQSLNVNAIGEKVEKGEVLFELYSPELVRAQEELLNAKRIGKAVLVLGAKDRLRSLGVDNQQINTLLRRGKAAQNIAIKAPADGVIATLNVRNGAYLSPQQTVISGGSLDNIWVDAEVFERQAHWIKAGTEAQMRIDALPGQQWQGEVDYIYPILDPKTRTMRVRLKFSNPNGELKPNMFANLTLTPRTDEQALVVPEQAIIRSANMSRAVLALGEGKYRSVAIETGRSAGGMVEVVKGLSANEKVVTSAHFLIDSESSLSADFSRMEPKAQPTNIVQVTGVVRQVMASHNMLTIEHAPVPEWDWPTMTMDFTVTDESNLSELAIGQSISFNLEKSGNGQFGGSKIAVMDAVPAANHATMNHGEMDHSSMNHSTMDHGEMDHSSMDHSTMDHGEMDHSSMDHSTMDHSNMDHGKMGHTNQGGAQ</sequence>
<dbReference type="Pfam" id="PF25869">
    <property type="entry name" value="3HB_CusB"/>
    <property type="match status" value="1"/>
</dbReference>
<dbReference type="NCBIfam" id="TIGR01730">
    <property type="entry name" value="RND_mfp"/>
    <property type="match status" value="1"/>
</dbReference>
<feature type="chain" id="PRO_5015537901" evidence="4">
    <location>
        <begin position="26"/>
        <end position="560"/>
    </location>
</feature>
<protein>
    <submittedName>
        <fullName evidence="10">Efflux transporter periplasmic adaptor subunit</fullName>
    </submittedName>
</protein>
<dbReference type="PANTHER" id="PTHR30097">
    <property type="entry name" value="CATION EFFLUX SYSTEM PROTEIN CUSB"/>
    <property type="match status" value="1"/>
</dbReference>
<dbReference type="InterPro" id="IPR058791">
    <property type="entry name" value="3HB_CusB"/>
</dbReference>
<dbReference type="InterPro" id="IPR045800">
    <property type="entry name" value="HMBD"/>
</dbReference>
<dbReference type="Gene3D" id="2.40.50.320">
    <property type="entry name" value="Copper binding periplasmic protein CusF"/>
    <property type="match status" value="1"/>
</dbReference>
<comment type="caution">
    <text evidence="10">The sequence shown here is derived from an EMBL/GenBank/DDBJ whole genome shotgun (WGS) entry which is preliminary data.</text>
</comment>
<dbReference type="InterPro" id="IPR042230">
    <property type="entry name" value="CusF_sf"/>
</dbReference>
<dbReference type="GO" id="GO:0016020">
    <property type="term" value="C:membrane"/>
    <property type="evidence" value="ECO:0007669"/>
    <property type="project" value="InterPro"/>
</dbReference>
<dbReference type="InterPro" id="IPR058649">
    <property type="entry name" value="CzcB_C"/>
</dbReference>
<dbReference type="SUPFAM" id="SSF111369">
    <property type="entry name" value="HlyD-like secretion proteins"/>
    <property type="match status" value="1"/>
</dbReference>
<comment type="similarity">
    <text evidence="1">Belongs to the membrane fusion protein (MFP) (TC 8.A.1) family.</text>
</comment>
<dbReference type="GO" id="GO:0046914">
    <property type="term" value="F:transition metal ion binding"/>
    <property type="evidence" value="ECO:0007669"/>
    <property type="project" value="TreeGrafter"/>
</dbReference>
<dbReference type="Pfam" id="PF25975">
    <property type="entry name" value="CzcB_C"/>
    <property type="match status" value="1"/>
</dbReference>
<dbReference type="InterPro" id="IPR058792">
    <property type="entry name" value="Beta-barrel_RND_2"/>
</dbReference>
<gene>
    <name evidence="10" type="ORF">C9I98_15155</name>
</gene>
<evidence type="ECO:0000256" key="1">
    <source>
        <dbReference type="ARBA" id="ARBA00009477"/>
    </source>
</evidence>
<dbReference type="EMBL" id="PYMA01000009">
    <property type="protein sequence ID" value="PSW18805.1"/>
    <property type="molecule type" value="Genomic_DNA"/>
</dbReference>
<evidence type="ECO:0000259" key="9">
    <source>
        <dbReference type="Pfam" id="PF25975"/>
    </source>
</evidence>
<dbReference type="GO" id="GO:0015679">
    <property type="term" value="P:plasma membrane copper ion transport"/>
    <property type="evidence" value="ECO:0007669"/>
    <property type="project" value="TreeGrafter"/>
</dbReference>
<keyword evidence="11" id="KW-1185">Reference proteome</keyword>
<keyword evidence="4" id="KW-0732">Signal</keyword>
<dbReference type="RefSeq" id="WP_107272164.1">
    <property type="nucleotide sequence ID" value="NZ_PYMA01000009.1"/>
</dbReference>
<proteinExistence type="inferred from homology"/>
<dbReference type="Gene3D" id="6.10.140.730">
    <property type="match status" value="1"/>
</dbReference>
<dbReference type="Pfam" id="PF11604">
    <property type="entry name" value="CusF_Ec"/>
    <property type="match status" value="1"/>
</dbReference>
<keyword evidence="2" id="KW-0813">Transport</keyword>
<dbReference type="Pfam" id="PF25954">
    <property type="entry name" value="Beta-barrel_RND_2"/>
    <property type="match status" value="1"/>
</dbReference>
<feature type="domain" description="CzcB-like C-terminal circularly permuted SH3-like" evidence="9">
    <location>
        <begin position="331"/>
        <end position="390"/>
    </location>
</feature>
<evidence type="ECO:0000256" key="3">
    <source>
        <dbReference type="SAM" id="MobiDB-lite"/>
    </source>
</evidence>
<accession>A0A2T3NRE5</accession>
<dbReference type="PANTHER" id="PTHR30097:SF15">
    <property type="entry name" value="CATION EFFLUX SYSTEM PROTEIN CUSB"/>
    <property type="match status" value="1"/>
</dbReference>
<feature type="domain" description="CusB-like barrel-sandwich hybrid" evidence="7">
    <location>
        <begin position="129"/>
        <end position="240"/>
    </location>
</feature>
<dbReference type="GO" id="GO:0022857">
    <property type="term" value="F:transmembrane transporter activity"/>
    <property type="evidence" value="ECO:0007669"/>
    <property type="project" value="InterPro"/>
</dbReference>
<dbReference type="InterPro" id="IPR058790">
    <property type="entry name" value="BSH_CusB"/>
</dbReference>
<organism evidence="10 11">
    <name type="scientific">Photobacterium sanctipauli</name>
    <dbReference type="NCBI Taxonomy" id="1342794"/>
    <lineage>
        <taxon>Bacteria</taxon>
        <taxon>Pseudomonadati</taxon>
        <taxon>Pseudomonadota</taxon>
        <taxon>Gammaproteobacteria</taxon>
        <taxon>Vibrionales</taxon>
        <taxon>Vibrionaceae</taxon>
        <taxon>Photobacterium</taxon>
    </lineage>
</organism>
<dbReference type="Gene3D" id="2.40.50.100">
    <property type="match status" value="1"/>
</dbReference>
<evidence type="ECO:0000259" key="8">
    <source>
        <dbReference type="Pfam" id="PF25954"/>
    </source>
</evidence>
<evidence type="ECO:0000259" key="5">
    <source>
        <dbReference type="Pfam" id="PF19335"/>
    </source>
</evidence>
<dbReference type="GO" id="GO:0030288">
    <property type="term" value="C:outer membrane-bounded periplasmic space"/>
    <property type="evidence" value="ECO:0007669"/>
    <property type="project" value="TreeGrafter"/>
</dbReference>
<feature type="signal peptide" evidence="4">
    <location>
        <begin position="1"/>
        <end position="25"/>
    </location>
</feature>
<dbReference type="Pfam" id="PF19335">
    <property type="entry name" value="HMBD"/>
    <property type="match status" value="1"/>
</dbReference>
<dbReference type="AlphaFoldDB" id="A0A2T3NRE5"/>